<gene>
    <name evidence="1" type="ORF">SAMN05443529_11737</name>
</gene>
<dbReference type="OrthoDB" id="2083096at2"/>
<dbReference type="AlphaFoldDB" id="A0A1G8EIZ5"/>
<dbReference type="Pfam" id="PF06133">
    <property type="entry name" value="Com_YlbF"/>
    <property type="match status" value="1"/>
</dbReference>
<organism evidence="1 2">
    <name type="scientific">Desulfosporosinus hippei DSM 8344</name>
    <dbReference type="NCBI Taxonomy" id="1121419"/>
    <lineage>
        <taxon>Bacteria</taxon>
        <taxon>Bacillati</taxon>
        <taxon>Bacillota</taxon>
        <taxon>Clostridia</taxon>
        <taxon>Eubacteriales</taxon>
        <taxon>Desulfitobacteriaceae</taxon>
        <taxon>Desulfosporosinus</taxon>
    </lineage>
</organism>
<reference evidence="2" key="1">
    <citation type="submission" date="2016-10" db="EMBL/GenBank/DDBJ databases">
        <authorList>
            <person name="Varghese N."/>
            <person name="Submissions S."/>
        </authorList>
    </citation>
    <scope>NUCLEOTIDE SEQUENCE [LARGE SCALE GENOMIC DNA]</scope>
    <source>
        <strain evidence="2">DSM 8344</strain>
    </source>
</reference>
<dbReference type="InterPro" id="IPR010368">
    <property type="entry name" value="Com_YlbF"/>
</dbReference>
<accession>A0A1G8EIZ5</accession>
<dbReference type="RefSeq" id="WP_092334389.1">
    <property type="nucleotide sequence ID" value="NZ_FNCP01000017.1"/>
</dbReference>
<protein>
    <submittedName>
        <fullName evidence="1">Cell fate regulator YlbF, YheA/YmcA/DUF963 family (Controls sporulation, competence, biofilm development)</fullName>
    </submittedName>
</protein>
<name>A0A1G8EIZ5_9FIRM</name>
<keyword evidence="2" id="KW-1185">Reference proteome</keyword>
<dbReference type="EMBL" id="FNCP01000017">
    <property type="protein sequence ID" value="SDH69816.1"/>
    <property type="molecule type" value="Genomic_DNA"/>
</dbReference>
<evidence type="ECO:0000313" key="1">
    <source>
        <dbReference type="EMBL" id="SDH69816.1"/>
    </source>
</evidence>
<sequence>MDQIEELMQKSIELGKAIAQSDIYKDFKKAEYDLFQDAEARKLVEDLQKMKNEHRGKLMAGIEVTKEEEEKIQELEKTCIKNRQVLASNQANTNFQEFMEQISGNIKNGIKSIDK</sequence>
<dbReference type="Gene3D" id="1.20.1500.10">
    <property type="entry name" value="YheA/YmcA-like"/>
    <property type="match status" value="1"/>
</dbReference>
<evidence type="ECO:0000313" key="2">
    <source>
        <dbReference type="Proteomes" id="UP000198656"/>
    </source>
</evidence>
<dbReference type="SUPFAM" id="SSF158622">
    <property type="entry name" value="YheA/YmcA-like"/>
    <property type="match status" value="1"/>
</dbReference>
<dbReference type="Proteomes" id="UP000198656">
    <property type="component" value="Unassembled WGS sequence"/>
</dbReference>
<dbReference type="InterPro" id="IPR023378">
    <property type="entry name" value="YheA/YmcA-like_dom_sf"/>
</dbReference>
<proteinExistence type="predicted"/>